<keyword evidence="2" id="KW-1185">Reference proteome</keyword>
<proteinExistence type="predicted"/>
<dbReference type="AlphaFoldDB" id="A0A9J5YUK2"/>
<dbReference type="Proteomes" id="UP000824120">
    <property type="component" value="Chromosome 5"/>
</dbReference>
<protein>
    <submittedName>
        <fullName evidence="1">Uncharacterized protein</fullName>
    </submittedName>
</protein>
<sequence>MLARLDALESGNVAMEAQLLDDDDDDETSIDDEQHMQLNFQLDAIGVLSLGLSYCVVSVLSSNKASY</sequence>
<reference evidence="1 2" key="1">
    <citation type="submission" date="2020-09" db="EMBL/GenBank/DDBJ databases">
        <title>De no assembly of potato wild relative species, Solanum commersonii.</title>
        <authorList>
            <person name="Cho K."/>
        </authorList>
    </citation>
    <scope>NUCLEOTIDE SEQUENCE [LARGE SCALE GENOMIC DNA]</scope>
    <source>
        <strain evidence="1">LZ3.2</strain>
        <tissue evidence="1">Leaf</tissue>
    </source>
</reference>
<evidence type="ECO:0000313" key="2">
    <source>
        <dbReference type="Proteomes" id="UP000824120"/>
    </source>
</evidence>
<organism evidence="1 2">
    <name type="scientific">Solanum commersonii</name>
    <name type="common">Commerson's wild potato</name>
    <name type="synonym">Commerson's nightshade</name>
    <dbReference type="NCBI Taxonomy" id="4109"/>
    <lineage>
        <taxon>Eukaryota</taxon>
        <taxon>Viridiplantae</taxon>
        <taxon>Streptophyta</taxon>
        <taxon>Embryophyta</taxon>
        <taxon>Tracheophyta</taxon>
        <taxon>Spermatophyta</taxon>
        <taxon>Magnoliopsida</taxon>
        <taxon>eudicotyledons</taxon>
        <taxon>Gunneridae</taxon>
        <taxon>Pentapetalae</taxon>
        <taxon>asterids</taxon>
        <taxon>lamiids</taxon>
        <taxon>Solanales</taxon>
        <taxon>Solanaceae</taxon>
        <taxon>Solanoideae</taxon>
        <taxon>Solaneae</taxon>
        <taxon>Solanum</taxon>
    </lineage>
</organism>
<evidence type="ECO:0000313" key="1">
    <source>
        <dbReference type="EMBL" id="KAG5604074.1"/>
    </source>
</evidence>
<accession>A0A9J5YUK2</accession>
<name>A0A9J5YUK2_SOLCO</name>
<gene>
    <name evidence="1" type="ORF">H5410_025566</name>
</gene>
<comment type="caution">
    <text evidence="1">The sequence shown here is derived from an EMBL/GenBank/DDBJ whole genome shotgun (WGS) entry which is preliminary data.</text>
</comment>
<dbReference type="EMBL" id="JACXVP010000005">
    <property type="protein sequence ID" value="KAG5604074.1"/>
    <property type="molecule type" value="Genomic_DNA"/>
</dbReference>